<feature type="domain" description="Secretion system C-terminal sorting" evidence="2">
    <location>
        <begin position="604"/>
        <end position="666"/>
    </location>
</feature>
<dbReference type="Pfam" id="PF18962">
    <property type="entry name" value="Por_Secre_tail"/>
    <property type="match status" value="1"/>
</dbReference>
<evidence type="ECO:0000313" key="4">
    <source>
        <dbReference type="Proteomes" id="UP000297407"/>
    </source>
</evidence>
<name>A0A4Z0LCU5_9FLAO</name>
<dbReference type="NCBIfam" id="TIGR04183">
    <property type="entry name" value="Por_Secre_tail"/>
    <property type="match status" value="1"/>
</dbReference>
<organism evidence="3 4">
    <name type="scientific">Flavobacterium humi</name>
    <dbReference type="NCBI Taxonomy" id="2562683"/>
    <lineage>
        <taxon>Bacteria</taxon>
        <taxon>Pseudomonadati</taxon>
        <taxon>Bacteroidota</taxon>
        <taxon>Flavobacteriia</taxon>
        <taxon>Flavobacteriales</taxon>
        <taxon>Flavobacteriaceae</taxon>
        <taxon>Flavobacterium</taxon>
    </lineage>
</organism>
<keyword evidence="1" id="KW-0732">Signal</keyword>
<dbReference type="InterPro" id="IPR026444">
    <property type="entry name" value="Secre_tail"/>
</dbReference>
<evidence type="ECO:0000256" key="1">
    <source>
        <dbReference type="ARBA" id="ARBA00022729"/>
    </source>
</evidence>
<comment type="caution">
    <text evidence="3">The sequence shown here is derived from an EMBL/GenBank/DDBJ whole genome shotgun (WGS) entry which is preliminary data.</text>
</comment>
<dbReference type="NCBIfam" id="TIGR01451">
    <property type="entry name" value="B_ant_repeat"/>
    <property type="match status" value="1"/>
</dbReference>
<reference evidence="3 4" key="1">
    <citation type="submission" date="2019-04" db="EMBL/GenBank/DDBJ databases">
        <title>Flavobacterium sp. strain DS2-A Genome sequencing and assembly.</title>
        <authorList>
            <person name="Kim I."/>
        </authorList>
    </citation>
    <scope>NUCLEOTIDE SEQUENCE [LARGE SCALE GENOMIC DNA]</scope>
    <source>
        <strain evidence="3 4">DS2-A</strain>
    </source>
</reference>
<dbReference type="RefSeq" id="WP_135524890.1">
    <property type="nucleotide sequence ID" value="NZ_SRLH01000001.1"/>
</dbReference>
<dbReference type="Proteomes" id="UP000297407">
    <property type="component" value="Unassembled WGS sequence"/>
</dbReference>
<dbReference type="OrthoDB" id="607469at2"/>
<proteinExistence type="predicted"/>
<accession>A0A4Z0LCU5</accession>
<evidence type="ECO:0000259" key="2">
    <source>
        <dbReference type="Pfam" id="PF18962"/>
    </source>
</evidence>
<gene>
    <name evidence="3" type="ORF">E4635_01750</name>
</gene>
<keyword evidence="4" id="KW-1185">Reference proteome</keyword>
<evidence type="ECO:0000313" key="3">
    <source>
        <dbReference type="EMBL" id="TGD59683.1"/>
    </source>
</evidence>
<protein>
    <submittedName>
        <fullName evidence="3">T9SS type A sorting domain-containing protein</fullName>
    </submittedName>
</protein>
<dbReference type="EMBL" id="SRLH01000001">
    <property type="protein sequence ID" value="TGD59683.1"/>
    <property type="molecule type" value="Genomic_DNA"/>
</dbReference>
<sequence length="672" mass="72321">MKKTTFFKAATTVFIFSCFSSHSQNLKPFSPRYDADVKGDMLLIGNNILNRKTATIEPEISYNGSGFNSDFIMEYIDIDTDAATFSSSSANLTNPRPGGDNCYKIVYAGLYWGAMLQTGSRADINKVKLKLPTGDYNDITGEIIYDTNLTPIGNDNNKPYACYADVTSLITPLQNPAGTYTVANVLSSEGSNGGTGLSAGWSLVIVYEDLSLSSKSIVTFDGFSGIGGATVLDIPISGFRTIPSGPVNAKFAMAALEGDKPIQGDYLKINGSTISTPERVADNFFNSSINIATGPFTNRIPNSSNTLGYDTGILNINNPANTVIGNNVTSTTIRLGSTQDVYFYYFNAFAVEIIAPKILLSTEVEDLAGSPINTANVGQAVNYVIGFENIGNDNATSFTIKDILPGNVLFNPADLILPPGVSYTYNAATRMLLFTIDNSLVETGDPRIEIIVKVTMYPSCNDYISSCSSFVQNQAFSTYSGTLSSNVFSDEGSTAVFESCNTAPVTPTIFTINLNSCNFTTNETLCGSAVTLVAAEGYQSYNWSGPGTIIPVPGTNNREISVDTAGTYTVNDHAGSANCLSIVETFIVTPCLSTEDIQKDEMKLYPNPVTDIFTITGNMVIENLIIYNPLGQEIISFEGNRKEYVIDQIPSGTYIAKIQAQNGIYIARILKK</sequence>
<dbReference type="AlphaFoldDB" id="A0A4Z0LCU5"/>
<dbReference type="InterPro" id="IPR047589">
    <property type="entry name" value="DUF11_rpt"/>
</dbReference>